<sequence length="78" mass="8691">MLEEYLNSSPSINEVIWDATSSPTDSRTKKIGNTLDDWQKSWEEMKKSSNGDSSGKKDSEGRKRGSKRHGSSKDGAKK</sequence>
<gene>
    <name evidence="2" type="ORF">CMUS01_03837</name>
</gene>
<feature type="compositionally biased region" description="Basic and acidic residues" evidence="1">
    <location>
        <begin position="37"/>
        <end position="63"/>
    </location>
</feature>
<proteinExistence type="predicted"/>
<name>A0A8H6NQL6_9PEZI</name>
<reference evidence="2" key="1">
    <citation type="journal article" date="2020" name="Phytopathology">
        <title>Genome Sequence Resources of Colletotrichum truncatum, C. plurivorum, C. musicola, and C. sojae: Four Species Pathogenic to Soybean (Glycine max).</title>
        <authorList>
            <person name="Rogerio F."/>
            <person name="Boufleur T.R."/>
            <person name="Ciampi-Guillardi M."/>
            <person name="Sukno S.A."/>
            <person name="Thon M.R."/>
            <person name="Massola Junior N.S."/>
            <person name="Baroncelli R."/>
        </authorList>
    </citation>
    <scope>NUCLEOTIDE SEQUENCE</scope>
    <source>
        <strain evidence="2">LFN0074</strain>
    </source>
</reference>
<feature type="region of interest" description="Disordered" evidence="1">
    <location>
        <begin position="1"/>
        <end position="78"/>
    </location>
</feature>
<evidence type="ECO:0000313" key="3">
    <source>
        <dbReference type="Proteomes" id="UP000639643"/>
    </source>
</evidence>
<accession>A0A8H6NQL6</accession>
<dbReference type="EMBL" id="WIGM01000097">
    <property type="protein sequence ID" value="KAF6840740.1"/>
    <property type="molecule type" value="Genomic_DNA"/>
</dbReference>
<organism evidence="2 3">
    <name type="scientific">Colletotrichum musicola</name>
    <dbReference type="NCBI Taxonomy" id="2175873"/>
    <lineage>
        <taxon>Eukaryota</taxon>
        <taxon>Fungi</taxon>
        <taxon>Dikarya</taxon>
        <taxon>Ascomycota</taxon>
        <taxon>Pezizomycotina</taxon>
        <taxon>Sordariomycetes</taxon>
        <taxon>Hypocreomycetidae</taxon>
        <taxon>Glomerellales</taxon>
        <taxon>Glomerellaceae</taxon>
        <taxon>Colletotrichum</taxon>
        <taxon>Colletotrichum orchidearum species complex</taxon>
    </lineage>
</organism>
<comment type="caution">
    <text evidence="2">The sequence shown here is derived from an EMBL/GenBank/DDBJ whole genome shotgun (WGS) entry which is preliminary data.</text>
</comment>
<evidence type="ECO:0000256" key="1">
    <source>
        <dbReference type="SAM" id="MobiDB-lite"/>
    </source>
</evidence>
<feature type="compositionally biased region" description="Polar residues" evidence="1">
    <location>
        <begin position="1"/>
        <end position="12"/>
    </location>
</feature>
<dbReference type="AlphaFoldDB" id="A0A8H6NQL6"/>
<protein>
    <submittedName>
        <fullName evidence="2">Uncharacterized protein</fullName>
    </submittedName>
</protein>
<dbReference type="Proteomes" id="UP000639643">
    <property type="component" value="Unassembled WGS sequence"/>
</dbReference>
<keyword evidence="3" id="KW-1185">Reference proteome</keyword>
<evidence type="ECO:0000313" key="2">
    <source>
        <dbReference type="EMBL" id="KAF6840740.1"/>
    </source>
</evidence>